<proteinExistence type="inferred from homology"/>
<dbReference type="GO" id="GO:0005737">
    <property type="term" value="C:cytoplasm"/>
    <property type="evidence" value="ECO:0007669"/>
    <property type="project" value="InterPro"/>
</dbReference>
<keyword evidence="3" id="KW-0645">Protease</keyword>
<protein>
    <submittedName>
        <fullName evidence="6">Putative aminopeptidase</fullName>
    </submittedName>
</protein>
<dbReference type="PROSITE" id="PS00631">
    <property type="entry name" value="CYTOSOL_AP"/>
    <property type="match status" value="1"/>
</dbReference>
<sequence length="587" mass="61852">MVRFTSLSSLQQRVNRVLVVGALETLQAQGAADSFLQQTLVAASANRVSFSAGANPLLLQHALDTLRPGADSGATSQLLLAPETQDVDALHVTLHALPTQVSRSNSAARPHAITSFVKGHSAPVVTRAEAKAEAETDDVVLVVLMLPGHTDTWFAAGAAVARAAPLYAHKLKQSSTPDKLQVVYQTPLSGAQTTLVQHTADAIQLAARLVDAPPNELHSDAFIAEARAVAQRTASKITVIQGEELRERGFGGIYGVGKAATHKPALVCLSHVPEGAAEDAKGVAMVGKGIIFDTGGLSIKTGGFMVGMKRDMGGAAALLAAFEAACHAKNTTDKTPLHAVLCVAENSVGPDSTRVDDVLVMYSGKNVEVNNTDAEGRLVLADGVAYAVKHLNPKVVVDMATLTGAQGISTGSRIGAIYTNNEALESLAVKAGKISGDLVHPMPYAPEFHRPEFKSTIADMKNSVKNRANAQVSCAGQFIANHLGEFEETGKWLHVDMAFPSFTGEDERATGFGVAFIQSLLKEIDGAGTKLALQLLLVVEFYLLLSLEYSLGSSLLLLPRVVLQLFQCACEFSGRHGPSGYSEAVIL</sequence>
<dbReference type="InterPro" id="IPR011356">
    <property type="entry name" value="Leucine_aapep/pepB"/>
</dbReference>
<gene>
    <name evidence="6" type="ORF">PF004_g24249</name>
</gene>
<dbReference type="Gene3D" id="3.40.50.10590">
    <property type="entry name" value="Zn-dependent exopeptidases"/>
    <property type="match status" value="1"/>
</dbReference>
<name>A0A6G0MVP5_9STRA</name>
<keyword evidence="2 6" id="KW-0031">Aminopeptidase</keyword>
<reference evidence="6 7" key="1">
    <citation type="submission" date="2018-09" db="EMBL/GenBank/DDBJ databases">
        <title>Genomic investigation of the strawberry pathogen Phytophthora fragariae indicates pathogenicity is determined by transcriptional variation in three key races.</title>
        <authorList>
            <person name="Adams T.M."/>
            <person name="Armitage A.D."/>
            <person name="Sobczyk M.K."/>
            <person name="Bates H.J."/>
            <person name="Dunwell J.M."/>
            <person name="Nellist C.F."/>
            <person name="Harrison R.J."/>
        </authorList>
    </citation>
    <scope>NUCLEOTIDE SEQUENCE [LARGE SCALE GENOMIC DNA]</scope>
    <source>
        <strain evidence="6 7">BC-23</strain>
    </source>
</reference>
<organism evidence="6 7">
    <name type="scientific">Phytophthora fragariae</name>
    <dbReference type="NCBI Taxonomy" id="53985"/>
    <lineage>
        <taxon>Eukaryota</taxon>
        <taxon>Sar</taxon>
        <taxon>Stramenopiles</taxon>
        <taxon>Oomycota</taxon>
        <taxon>Peronosporomycetes</taxon>
        <taxon>Peronosporales</taxon>
        <taxon>Peronosporaceae</taxon>
        <taxon>Phytophthora</taxon>
    </lineage>
</organism>
<dbReference type="EMBL" id="QXGC01002733">
    <property type="protein sequence ID" value="KAE9182413.1"/>
    <property type="molecule type" value="Genomic_DNA"/>
</dbReference>
<dbReference type="SUPFAM" id="SSF53187">
    <property type="entry name" value="Zn-dependent exopeptidases"/>
    <property type="match status" value="1"/>
</dbReference>
<dbReference type="PANTHER" id="PTHR11963:SF48">
    <property type="entry name" value="DIPEPTIDASE B, ISOFORM A"/>
    <property type="match status" value="1"/>
</dbReference>
<comment type="caution">
    <text evidence="6">The sequence shown here is derived from an EMBL/GenBank/DDBJ whole genome shotgun (WGS) entry which is preliminary data.</text>
</comment>
<dbReference type="Gene3D" id="3.40.630.10">
    <property type="entry name" value="Zn peptidases"/>
    <property type="match status" value="1"/>
</dbReference>
<feature type="non-terminal residue" evidence="6">
    <location>
        <position position="587"/>
    </location>
</feature>
<accession>A0A6G0MVP5</accession>
<dbReference type="AlphaFoldDB" id="A0A6G0MVP5"/>
<evidence type="ECO:0000256" key="4">
    <source>
        <dbReference type="ARBA" id="ARBA00022801"/>
    </source>
</evidence>
<feature type="domain" description="Cytosol aminopeptidase" evidence="5">
    <location>
        <begin position="371"/>
        <end position="378"/>
    </location>
</feature>
<dbReference type="CDD" id="cd00433">
    <property type="entry name" value="Peptidase_M17"/>
    <property type="match status" value="1"/>
</dbReference>
<dbReference type="Pfam" id="PF00883">
    <property type="entry name" value="Peptidase_M17"/>
    <property type="match status" value="1"/>
</dbReference>
<evidence type="ECO:0000259" key="5">
    <source>
        <dbReference type="PROSITE" id="PS00631"/>
    </source>
</evidence>
<dbReference type="PANTHER" id="PTHR11963">
    <property type="entry name" value="LEUCINE AMINOPEPTIDASE-RELATED"/>
    <property type="match status" value="1"/>
</dbReference>
<dbReference type="GO" id="GO:0030145">
    <property type="term" value="F:manganese ion binding"/>
    <property type="evidence" value="ECO:0007669"/>
    <property type="project" value="InterPro"/>
</dbReference>
<dbReference type="Pfam" id="PF18295">
    <property type="entry name" value="Pdase_M17_N2"/>
    <property type="match status" value="1"/>
</dbReference>
<dbReference type="InterPro" id="IPR000819">
    <property type="entry name" value="Peptidase_M17_C"/>
</dbReference>
<dbReference type="Proteomes" id="UP000476176">
    <property type="component" value="Unassembled WGS sequence"/>
</dbReference>
<evidence type="ECO:0000313" key="7">
    <source>
        <dbReference type="Proteomes" id="UP000476176"/>
    </source>
</evidence>
<keyword evidence="4" id="KW-0378">Hydrolase</keyword>
<evidence type="ECO:0000256" key="1">
    <source>
        <dbReference type="ARBA" id="ARBA00009528"/>
    </source>
</evidence>
<evidence type="ECO:0000256" key="2">
    <source>
        <dbReference type="ARBA" id="ARBA00022438"/>
    </source>
</evidence>
<evidence type="ECO:0000256" key="3">
    <source>
        <dbReference type="ARBA" id="ARBA00022670"/>
    </source>
</evidence>
<dbReference type="GO" id="GO:0006508">
    <property type="term" value="P:proteolysis"/>
    <property type="evidence" value="ECO:0007669"/>
    <property type="project" value="UniProtKB-KW"/>
</dbReference>
<dbReference type="InterPro" id="IPR041417">
    <property type="entry name" value="NPEPL1_N"/>
</dbReference>
<evidence type="ECO:0000313" key="6">
    <source>
        <dbReference type="EMBL" id="KAE9182413.1"/>
    </source>
</evidence>
<dbReference type="PRINTS" id="PR00481">
    <property type="entry name" value="LAMNOPPTDASE"/>
</dbReference>
<dbReference type="GO" id="GO:0070006">
    <property type="term" value="F:metalloaminopeptidase activity"/>
    <property type="evidence" value="ECO:0007669"/>
    <property type="project" value="InterPro"/>
</dbReference>
<comment type="similarity">
    <text evidence="1">Belongs to the peptidase M17 family.</text>
</comment>